<evidence type="ECO:0000313" key="7">
    <source>
        <dbReference type="Proteomes" id="UP000295254"/>
    </source>
</evidence>
<comment type="caution">
    <text evidence="6">The sequence shown here is derived from an EMBL/GenBank/DDBJ whole genome shotgun (WGS) entry which is preliminary data.</text>
</comment>
<dbReference type="GO" id="GO:0046872">
    <property type="term" value="F:metal ion binding"/>
    <property type="evidence" value="ECO:0007669"/>
    <property type="project" value="UniProtKB-KW"/>
</dbReference>
<evidence type="ECO:0000256" key="4">
    <source>
        <dbReference type="ARBA" id="ARBA00023239"/>
    </source>
</evidence>
<dbReference type="Proteomes" id="UP000295254">
    <property type="component" value="Unassembled WGS sequence"/>
</dbReference>
<evidence type="ECO:0000256" key="1">
    <source>
        <dbReference type="ARBA" id="ARBA00005495"/>
    </source>
</evidence>
<comment type="similarity">
    <text evidence="1">Belongs to the Gfa family.</text>
</comment>
<dbReference type="PROSITE" id="PS51891">
    <property type="entry name" value="CENP_V_GFA"/>
    <property type="match status" value="1"/>
</dbReference>
<dbReference type="PANTHER" id="PTHR33337:SF40">
    <property type="entry name" value="CENP-V_GFA DOMAIN-CONTAINING PROTEIN-RELATED"/>
    <property type="match status" value="1"/>
</dbReference>
<gene>
    <name evidence="6" type="ORF">EIY72_26880</name>
</gene>
<dbReference type="STRING" id="95300.SAMN05216558_2558"/>
<evidence type="ECO:0000256" key="2">
    <source>
        <dbReference type="ARBA" id="ARBA00022723"/>
    </source>
</evidence>
<name>A0A1H2NM38_PSEVA</name>
<evidence type="ECO:0000313" key="6">
    <source>
        <dbReference type="EMBL" id="TDB56960.1"/>
    </source>
</evidence>
<accession>A0A1H2NM38</accession>
<keyword evidence="4" id="KW-0456">Lyase</keyword>
<dbReference type="Gene3D" id="3.90.1590.10">
    <property type="entry name" value="glutathione-dependent formaldehyde- activating enzyme (gfa)"/>
    <property type="match status" value="1"/>
</dbReference>
<dbReference type="Pfam" id="PF04828">
    <property type="entry name" value="GFA"/>
    <property type="match status" value="1"/>
</dbReference>
<organism evidence="6 7">
    <name type="scientific">Pseudomonas vancouverensis</name>
    <dbReference type="NCBI Taxonomy" id="95300"/>
    <lineage>
        <taxon>Bacteria</taxon>
        <taxon>Pseudomonadati</taxon>
        <taxon>Pseudomonadota</taxon>
        <taxon>Gammaproteobacteria</taxon>
        <taxon>Pseudomonadales</taxon>
        <taxon>Pseudomonadaceae</taxon>
        <taxon>Pseudomonas</taxon>
    </lineage>
</organism>
<protein>
    <submittedName>
        <fullName evidence="6">Aldehyde-activating protein</fullName>
    </submittedName>
</protein>
<dbReference type="GO" id="GO:0016846">
    <property type="term" value="F:carbon-sulfur lyase activity"/>
    <property type="evidence" value="ECO:0007669"/>
    <property type="project" value="InterPro"/>
</dbReference>
<dbReference type="InterPro" id="IPR006913">
    <property type="entry name" value="CENP-V/GFA"/>
</dbReference>
<dbReference type="SUPFAM" id="SSF51316">
    <property type="entry name" value="Mss4-like"/>
    <property type="match status" value="1"/>
</dbReference>
<feature type="domain" description="CENP-V/GFA" evidence="5">
    <location>
        <begin position="4"/>
        <end position="132"/>
    </location>
</feature>
<evidence type="ECO:0000259" key="5">
    <source>
        <dbReference type="PROSITE" id="PS51891"/>
    </source>
</evidence>
<proteinExistence type="inferred from homology"/>
<dbReference type="AlphaFoldDB" id="A0A1H2NM38"/>
<dbReference type="OrthoDB" id="7765631at2"/>
<dbReference type="InterPro" id="IPR011057">
    <property type="entry name" value="Mss4-like_sf"/>
</dbReference>
<dbReference type="PANTHER" id="PTHR33337">
    <property type="entry name" value="GFA DOMAIN-CONTAINING PROTEIN"/>
    <property type="match status" value="1"/>
</dbReference>
<dbReference type="EMBL" id="RRZK01000035">
    <property type="protein sequence ID" value="TDB56960.1"/>
    <property type="molecule type" value="Genomic_DNA"/>
</dbReference>
<keyword evidence="7" id="KW-1185">Reference proteome</keyword>
<keyword evidence="2" id="KW-0479">Metal-binding</keyword>
<keyword evidence="3" id="KW-0862">Zinc</keyword>
<sequence length="137" mass="14272">MNNINGSCLCGNVQYSTFAEPLMTAVCHCSDCQKQSGSAFSVNVLVPTEGFEVSGPGLCSYASNGGSGLPVQRFFCSTCGSALYSAVTTLPGLFVLKAGSLSDPSAFKPAVHLWCASAQPWVAIDRSLACYEQAPSE</sequence>
<evidence type="ECO:0000256" key="3">
    <source>
        <dbReference type="ARBA" id="ARBA00022833"/>
    </source>
</evidence>
<dbReference type="RefSeq" id="WP_093222450.1">
    <property type="nucleotide sequence ID" value="NZ_LT629803.1"/>
</dbReference>
<reference evidence="7" key="1">
    <citation type="journal article" date="2019" name="bioRxiv">
        <title>Bacterially produced spermidine induces plant systemic susceptibility to pathogens.</title>
        <authorList>
            <person name="Melnyk R.A."/>
            <person name="Beskrovnaya P.A."/>
            <person name="Liu Z."/>
            <person name="Song Y."/>
            <person name="Haney C.H."/>
        </authorList>
    </citation>
    <scope>NUCLEOTIDE SEQUENCE [LARGE SCALE GENOMIC DNA]</scope>
    <source>
        <strain evidence="7">Dha-51</strain>
    </source>
</reference>